<evidence type="ECO:0000313" key="3">
    <source>
        <dbReference type="EMBL" id="CDG21070.1"/>
    </source>
</evidence>
<dbReference type="GO" id="GO:0000785">
    <property type="term" value="C:chromatin"/>
    <property type="evidence" value="ECO:0007669"/>
    <property type="project" value="TreeGrafter"/>
</dbReference>
<accession>A0A068R4M0</accession>
<dbReference type="OrthoDB" id="6522346at2"/>
<proteinExistence type="predicted"/>
<keyword evidence="2" id="KW-1133">Transmembrane helix</keyword>
<keyword evidence="2" id="KW-0472">Membrane</keyword>
<evidence type="ECO:0000256" key="2">
    <source>
        <dbReference type="SAM" id="Phobius"/>
    </source>
</evidence>
<sequence length="738" mass="79857">MSLLDTFVQVFEFDTRQADAAFDQFRRSTDDIIADMRRAQQAAESGAGGFGSFVQALATSLQDISGSDGIDIDVDLHDTQEKLTSVREKISELESTIAALDSQREQASQGMQDSNATVSELTAQYDQLQAELTSLNGELNSLTDAEQKNAKAKEAVNAIVEALQADYAKFVETMRTKGIQAAIEEAKAQSHLQRMLTDTEGKYKAAGESVAGFATKALGAVGIVMSLGAIFSDAVSRSQEIEALDRLGKKIGVATADVDAFGGALAELGGSREAAQSDLEAMAKSFGNTTNSMEKILATADRVKGMKFDKAKATLAGMGVSDEKTVELMMKGRKELERVMGIQKEYSGITKESIEKSIKFNAAMSKFRQSSGLLKNSFLEMVIPVLVKGMDWLSKFIDFCKSNKQLIIGFFLAVGIAIAAYYVPPMLAAAAATLAATWPILAIIAIIALLATAFAIVYDDIMNFIEGNDSMIGRLLDKYPMLKKVIMALWEAWQVLFGYLKVAVKFVADIVVSAFNYMDQKITAFINWLLDSIASLTKWSSQFSGVFDTVSDAVVGAFKWMWEQVEKIIGWISQGLDAVSKGISTVKGWFGFGSDKPVNLEQNVEQTVTNKDAEQYLDVLAAKRKSAQESGMDTGDLDQEIRLLRQQLADGKSAADVVAGVEAANKKLMMASQNPLNPVTSQAISNQSHQTNEVNTQIGEVNIKTAATDAQGIANDMRSELSNQLKDLGQQTATGVAK</sequence>
<name>A0A068R4M0_9GAMM</name>
<dbReference type="KEGG" id="xpo:XPG1_1415"/>
<dbReference type="AlphaFoldDB" id="A0A068R4M0"/>
<reference evidence="3 4" key="1">
    <citation type="submission" date="2013-07" db="EMBL/GenBank/DDBJ databases">
        <authorList>
            <person name="Genoscope - CEA"/>
        </authorList>
    </citation>
    <scope>NUCLEOTIDE SEQUENCE [LARGE SCALE GENOMIC DNA]</scope>
    <source>
        <strain evidence="3 4">G6</strain>
    </source>
</reference>
<dbReference type="PANTHER" id="PTHR43941:SF1">
    <property type="entry name" value="STRUCTURAL MAINTENANCE OF CHROMOSOMES PROTEIN 2"/>
    <property type="match status" value="1"/>
</dbReference>
<evidence type="ECO:0000256" key="1">
    <source>
        <dbReference type="SAM" id="Coils"/>
    </source>
</evidence>
<feature type="coiled-coil region" evidence="1">
    <location>
        <begin position="76"/>
        <end position="162"/>
    </location>
</feature>
<dbReference type="RefSeq" id="WP_045958335.1">
    <property type="nucleotide sequence ID" value="NZ_FO704551.1"/>
</dbReference>
<dbReference type="Proteomes" id="UP000032735">
    <property type="component" value="Chromosome"/>
</dbReference>
<keyword evidence="1" id="KW-0175">Coiled coil</keyword>
<evidence type="ECO:0000313" key="4">
    <source>
        <dbReference type="Proteomes" id="UP000032735"/>
    </source>
</evidence>
<dbReference type="GO" id="GO:0000793">
    <property type="term" value="C:condensed chromosome"/>
    <property type="evidence" value="ECO:0007669"/>
    <property type="project" value="TreeGrafter"/>
</dbReference>
<organism evidence="3 4">
    <name type="scientific">Xenorhabdus poinarii G6</name>
    <dbReference type="NCBI Taxonomy" id="1354304"/>
    <lineage>
        <taxon>Bacteria</taxon>
        <taxon>Pseudomonadati</taxon>
        <taxon>Pseudomonadota</taxon>
        <taxon>Gammaproteobacteria</taxon>
        <taxon>Enterobacterales</taxon>
        <taxon>Morganellaceae</taxon>
        <taxon>Xenorhabdus</taxon>
    </lineage>
</organism>
<dbReference type="PANTHER" id="PTHR43941">
    <property type="entry name" value="STRUCTURAL MAINTENANCE OF CHROMOSOMES PROTEIN 2"/>
    <property type="match status" value="1"/>
</dbReference>
<dbReference type="EMBL" id="FO704551">
    <property type="protein sequence ID" value="CDG21070.1"/>
    <property type="molecule type" value="Genomic_DNA"/>
</dbReference>
<dbReference type="HOGENOM" id="CLU_019931_0_0_6"/>
<dbReference type="STRING" id="1354304.XPG1_1415"/>
<keyword evidence="2" id="KW-0812">Transmembrane</keyword>
<dbReference type="GO" id="GO:0003682">
    <property type="term" value="F:chromatin binding"/>
    <property type="evidence" value="ECO:0007669"/>
    <property type="project" value="TreeGrafter"/>
</dbReference>
<keyword evidence="4" id="KW-1185">Reference proteome</keyword>
<dbReference type="Gene3D" id="1.10.287.1490">
    <property type="match status" value="1"/>
</dbReference>
<dbReference type="GO" id="GO:0000796">
    <property type="term" value="C:condensin complex"/>
    <property type="evidence" value="ECO:0007669"/>
    <property type="project" value="TreeGrafter"/>
</dbReference>
<feature type="transmembrane region" description="Helical" evidence="2">
    <location>
        <begin position="435"/>
        <end position="458"/>
    </location>
</feature>
<feature type="transmembrane region" description="Helical" evidence="2">
    <location>
        <begin position="406"/>
        <end position="423"/>
    </location>
</feature>
<protein>
    <submittedName>
        <fullName evidence="3">Putative Phage protein</fullName>
    </submittedName>
</protein>
<gene>
    <name evidence="3" type="ORF">XPG1_1415</name>
</gene>